<name>A0A4C1YCZ4_EUMVA</name>
<dbReference type="AlphaFoldDB" id="A0A4C1YCZ4"/>
<evidence type="ECO:0000313" key="2">
    <source>
        <dbReference type="EMBL" id="GBP72712.1"/>
    </source>
</evidence>
<feature type="region of interest" description="Disordered" evidence="1">
    <location>
        <begin position="38"/>
        <end position="79"/>
    </location>
</feature>
<gene>
    <name evidence="2" type="ORF">EVAR_43448_1</name>
</gene>
<evidence type="ECO:0000256" key="1">
    <source>
        <dbReference type="SAM" id="MobiDB-lite"/>
    </source>
</evidence>
<proteinExistence type="predicted"/>
<sequence length="154" mass="16824">MLDVMLRNFVPKIFALCLGASVRRSALDVVVTAVTPVDSARTGPPRRAEASIPNARGLAEPSPDRQSRAGGGGRRRAAAHAAISRPLLFSAAVTPPRKSPLPISLCPVVITHSRRRRRPLQAYSVLNDDLIETRKLNTLHLAKLLSVKLWERNL</sequence>
<dbReference type="EMBL" id="BGZK01001154">
    <property type="protein sequence ID" value="GBP72712.1"/>
    <property type="molecule type" value="Genomic_DNA"/>
</dbReference>
<comment type="caution">
    <text evidence="2">The sequence shown here is derived from an EMBL/GenBank/DDBJ whole genome shotgun (WGS) entry which is preliminary data.</text>
</comment>
<accession>A0A4C1YCZ4</accession>
<keyword evidence="3" id="KW-1185">Reference proteome</keyword>
<dbReference type="Proteomes" id="UP000299102">
    <property type="component" value="Unassembled WGS sequence"/>
</dbReference>
<reference evidence="2 3" key="1">
    <citation type="journal article" date="2019" name="Commun. Biol.">
        <title>The bagworm genome reveals a unique fibroin gene that provides high tensile strength.</title>
        <authorList>
            <person name="Kono N."/>
            <person name="Nakamura H."/>
            <person name="Ohtoshi R."/>
            <person name="Tomita M."/>
            <person name="Numata K."/>
            <person name="Arakawa K."/>
        </authorList>
    </citation>
    <scope>NUCLEOTIDE SEQUENCE [LARGE SCALE GENOMIC DNA]</scope>
</reference>
<protein>
    <submittedName>
        <fullName evidence="2">Uncharacterized protein</fullName>
    </submittedName>
</protein>
<organism evidence="2 3">
    <name type="scientific">Eumeta variegata</name>
    <name type="common">Bagworm moth</name>
    <name type="synonym">Eumeta japonica</name>
    <dbReference type="NCBI Taxonomy" id="151549"/>
    <lineage>
        <taxon>Eukaryota</taxon>
        <taxon>Metazoa</taxon>
        <taxon>Ecdysozoa</taxon>
        <taxon>Arthropoda</taxon>
        <taxon>Hexapoda</taxon>
        <taxon>Insecta</taxon>
        <taxon>Pterygota</taxon>
        <taxon>Neoptera</taxon>
        <taxon>Endopterygota</taxon>
        <taxon>Lepidoptera</taxon>
        <taxon>Glossata</taxon>
        <taxon>Ditrysia</taxon>
        <taxon>Tineoidea</taxon>
        <taxon>Psychidae</taxon>
        <taxon>Oiketicinae</taxon>
        <taxon>Eumeta</taxon>
    </lineage>
</organism>
<evidence type="ECO:0000313" key="3">
    <source>
        <dbReference type="Proteomes" id="UP000299102"/>
    </source>
</evidence>